<feature type="domain" description="F-box protein At3g26010-like beta-propeller" evidence="1">
    <location>
        <begin position="98"/>
        <end position="396"/>
    </location>
</feature>
<accession>A0AAV0N3Y5</accession>
<dbReference type="Proteomes" id="UP001154282">
    <property type="component" value="Unassembled WGS sequence"/>
</dbReference>
<dbReference type="InterPro" id="IPR056592">
    <property type="entry name" value="Beta-prop_At3g26010-like"/>
</dbReference>
<organism evidence="2 3">
    <name type="scientific">Linum tenue</name>
    <dbReference type="NCBI Taxonomy" id="586396"/>
    <lineage>
        <taxon>Eukaryota</taxon>
        <taxon>Viridiplantae</taxon>
        <taxon>Streptophyta</taxon>
        <taxon>Embryophyta</taxon>
        <taxon>Tracheophyta</taxon>
        <taxon>Spermatophyta</taxon>
        <taxon>Magnoliopsida</taxon>
        <taxon>eudicotyledons</taxon>
        <taxon>Gunneridae</taxon>
        <taxon>Pentapetalae</taxon>
        <taxon>rosids</taxon>
        <taxon>fabids</taxon>
        <taxon>Malpighiales</taxon>
        <taxon>Linaceae</taxon>
        <taxon>Linum</taxon>
    </lineage>
</organism>
<dbReference type="AlphaFoldDB" id="A0AAV0N3Y5"/>
<evidence type="ECO:0000313" key="2">
    <source>
        <dbReference type="EMBL" id="CAI0453102.1"/>
    </source>
</evidence>
<dbReference type="InterPro" id="IPR055290">
    <property type="entry name" value="At3g26010-like"/>
</dbReference>
<gene>
    <name evidence="2" type="ORF">LITE_LOCUS31467</name>
</gene>
<dbReference type="PANTHER" id="PTHR35546">
    <property type="entry name" value="F-BOX PROTEIN INTERACTION DOMAIN PROTEIN-RELATED"/>
    <property type="match status" value="1"/>
</dbReference>
<proteinExistence type="predicted"/>
<dbReference type="EMBL" id="CAMGYJ010000007">
    <property type="protein sequence ID" value="CAI0453102.1"/>
    <property type="molecule type" value="Genomic_DNA"/>
</dbReference>
<evidence type="ECO:0000259" key="1">
    <source>
        <dbReference type="Pfam" id="PF24750"/>
    </source>
</evidence>
<name>A0AAV0N3Y5_9ROSI</name>
<comment type="caution">
    <text evidence="2">The sequence shown here is derived from an EMBL/GenBank/DDBJ whole genome shotgun (WGS) entry which is preliminary data.</text>
</comment>
<evidence type="ECO:0000313" key="3">
    <source>
        <dbReference type="Proteomes" id="UP001154282"/>
    </source>
</evidence>
<protein>
    <recommendedName>
        <fullName evidence="1">F-box protein At3g26010-like beta-propeller domain-containing protein</fullName>
    </recommendedName>
</protein>
<dbReference type="Gene3D" id="1.20.1280.50">
    <property type="match status" value="1"/>
</dbReference>
<sequence length="449" mass="51327">MAIEKCISDLDQTLRSGKRQRISSELANLPPPISKVTSDLLQEILIRLPNPRVACLCKLVCKPWCSLISSPGFNRLFVSHHQTMSLNHAPIPDDPYELLSMIRSFLPPMPSRVQSRLRVLDCNKDLVLCGFLDLARLSEESSRAYLVCNPFSKQWVALPLAPRKYAYYDSPAARLVCEPRARIKLDLGDDQSFIYSEHRFRVVCIYQARVENTIKLDVFCSESGEWSKEAFVFDSCDKIGPRSVISCNGELFLKYCASRANNMPNLVAGFNPFCLDMPPTSIDVSPFLMEAPWFISNSQDALHVIALENRTLPVRASVWRLEEDRKSWRKECEGLVNRTSLRRRYDVERCCEPFLHPDKPELVFFSRVADKSRNALMCCDLGWEEPTLFAKLERQSDAHHLQVFLPRFSCWATPIPSYKQLQGMCGGSSFCHESSNDAECPSLHFLNNW</sequence>
<reference evidence="2" key="1">
    <citation type="submission" date="2022-08" db="EMBL/GenBank/DDBJ databases">
        <authorList>
            <person name="Gutierrez-Valencia J."/>
        </authorList>
    </citation>
    <scope>NUCLEOTIDE SEQUENCE</scope>
</reference>
<keyword evidence="3" id="KW-1185">Reference proteome</keyword>
<dbReference type="InterPro" id="IPR036047">
    <property type="entry name" value="F-box-like_dom_sf"/>
</dbReference>
<dbReference type="Pfam" id="PF24750">
    <property type="entry name" value="b-prop_At3g26010-like"/>
    <property type="match status" value="1"/>
</dbReference>
<dbReference type="SUPFAM" id="SSF81383">
    <property type="entry name" value="F-box domain"/>
    <property type="match status" value="1"/>
</dbReference>
<dbReference type="PANTHER" id="PTHR35546:SF128">
    <property type="entry name" value="F-BOX ASSOCIATED DOMAIN-CONTAINING PROTEIN"/>
    <property type="match status" value="1"/>
</dbReference>